<evidence type="ECO:0000256" key="1">
    <source>
        <dbReference type="SAM" id="MobiDB-lite"/>
    </source>
</evidence>
<dbReference type="RefSeq" id="WP_163645759.1">
    <property type="nucleotide sequence ID" value="NZ_AP022613.1"/>
</dbReference>
<name>A0A7I7Y848_9MYCO</name>
<evidence type="ECO:0000313" key="4">
    <source>
        <dbReference type="Proteomes" id="UP000467385"/>
    </source>
</evidence>
<evidence type="ECO:0008006" key="5">
    <source>
        <dbReference type="Google" id="ProtNLM"/>
    </source>
</evidence>
<feature type="signal peptide" evidence="2">
    <location>
        <begin position="1"/>
        <end position="24"/>
    </location>
</feature>
<dbReference type="Proteomes" id="UP000467385">
    <property type="component" value="Chromosome"/>
</dbReference>
<sequence length="192" mass="20046">MSHLFNALRAATAAALMGSFVWLAAGTAAADPEPTPPPPPAPSGTPDPGTGTEADINNLAGNLSKGYGLNNCTAQPITGGQLASLLCGQNPDPKGPVQAKFYLFSKPDDMTTWFKNSAKDDVLVNCGDSSTKGPAPWHQGNNATTNGGQMLCGTYQDGAEIIWTTDAKNILSYIRASNGDTTALYKWWQANG</sequence>
<protein>
    <recommendedName>
        <fullName evidence="5">Serine/threonine protein kinase</fullName>
    </recommendedName>
</protein>
<gene>
    <name evidence="3" type="ORF">MCNS_02750</name>
</gene>
<feature type="region of interest" description="Disordered" evidence="1">
    <location>
        <begin position="28"/>
        <end position="55"/>
    </location>
</feature>
<organism evidence="3 4">
    <name type="scientific">Mycobacterium conspicuum</name>
    <dbReference type="NCBI Taxonomy" id="44010"/>
    <lineage>
        <taxon>Bacteria</taxon>
        <taxon>Bacillati</taxon>
        <taxon>Actinomycetota</taxon>
        <taxon>Actinomycetes</taxon>
        <taxon>Mycobacteriales</taxon>
        <taxon>Mycobacteriaceae</taxon>
        <taxon>Mycobacterium</taxon>
    </lineage>
</organism>
<proteinExistence type="predicted"/>
<evidence type="ECO:0000256" key="2">
    <source>
        <dbReference type="SAM" id="SignalP"/>
    </source>
</evidence>
<evidence type="ECO:0000313" key="3">
    <source>
        <dbReference type="EMBL" id="BBZ37212.1"/>
    </source>
</evidence>
<accession>A0A7I7Y848</accession>
<keyword evidence="4" id="KW-1185">Reference proteome</keyword>
<reference evidence="3 4" key="1">
    <citation type="journal article" date="2019" name="Emerg. Microbes Infect.">
        <title>Comprehensive subspecies identification of 175 nontuberculous mycobacteria species based on 7547 genomic profiles.</title>
        <authorList>
            <person name="Matsumoto Y."/>
            <person name="Kinjo T."/>
            <person name="Motooka D."/>
            <person name="Nabeya D."/>
            <person name="Jung N."/>
            <person name="Uechi K."/>
            <person name="Horii T."/>
            <person name="Iida T."/>
            <person name="Fujita J."/>
            <person name="Nakamura S."/>
        </authorList>
    </citation>
    <scope>NUCLEOTIDE SEQUENCE [LARGE SCALE GENOMIC DNA]</scope>
    <source>
        <strain evidence="3 4">JCM 14738</strain>
    </source>
</reference>
<feature type="chain" id="PRO_5039606817" description="Serine/threonine protein kinase" evidence="2">
    <location>
        <begin position="25"/>
        <end position="192"/>
    </location>
</feature>
<dbReference type="EMBL" id="AP022613">
    <property type="protein sequence ID" value="BBZ37212.1"/>
    <property type="molecule type" value="Genomic_DNA"/>
</dbReference>
<feature type="compositionally biased region" description="Pro residues" evidence="1">
    <location>
        <begin position="33"/>
        <end position="45"/>
    </location>
</feature>
<dbReference type="AlphaFoldDB" id="A0A7I7Y848"/>
<keyword evidence="2" id="KW-0732">Signal</keyword>